<dbReference type="Proteomes" id="UP000184383">
    <property type="component" value="Unassembled WGS sequence"/>
</dbReference>
<dbReference type="SUPFAM" id="SSF51322">
    <property type="entry name" value="Cyanovirin-N"/>
    <property type="match status" value="1"/>
</dbReference>
<dbReference type="EMBL" id="KV878216">
    <property type="protein sequence ID" value="OJJ31660.1"/>
    <property type="molecule type" value="Genomic_DNA"/>
</dbReference>
<dbReference type="InterPro" id="IPR036673">
    <property type="entry name" value="Cyanovirin-N_sf"/>
</dbReference>
<evidence type="ECO:0000313" key="2">
    <source>
        <dbReference type="EMBL" id="OJJ31660.1"/>
    </source>
</evidence>
<protein>
    <recommendedName>
        <fullName evidence="1">Cyanovirin-N domain-containing protein</fullName>
    </recommendedName>
</protein>
<evidence type="ECO:0000313" key="3">
    <source>
        <dbReference type="Proteomes" id="UP000184383"/>
    </source>
</evidence>
<dbReference type="Pfam" id="PF08881">
    <property type="entry name" value="CVNH"/>
    <property type="match status" value="1"/>
</dbReference>
<proteinExistence type="predicted"/>
<name>A0A1L9R9R4_ASPWE</name>
<dbReference type="GeneID" id="63749488"/>
<feature type="domain" description="Cyanovirin-N" evidence="1">
    <location>
        <begin position="2"/>
        <end position="117"/>
    </location>
</feature>
<reference evidence="3" key="1">
    <citation type="journal article" date="2017" name="Genome Biol.">
        <title>Comparative genomics reveals high biological diversity and specific adaptations in the industrially and medically important fungal genus Aspergillus.</title>
        <authorList>
            <person name="de Vries R.P."/>
            <person name="Riley R."/>
            <person name="Wiebenga A."/>
            <person name="Aguilar-Osorio G."/>
            <person name="Amillis S."/>
            <person name="Uchima C.A."/>
            <person name="Anderluh G."/>
            <person name="Asadollahi M."/>
            <person name="Askin M."/>
            <person name="Barry K."/>
            <person name="Battaglia E."/>
            <person name="Bayram O."/>
            <person name="Benocci T."/>
            <person name="Braus-Stromeyer S.A."/>
            <person name="Caldana C."/>
            <person name="Canovas D."/>
            <person name="Cerqueira G.C."/>
            <person name="Chen F."/>
            <person name="Chen W."/>
            <person name="Choi C."/>
            <person name="Clum A."/>
            <person name="Dos Santos R.A."/>
            <person name="Damasio A.R."/>
            <person name="Diallinas G."/>
            <person name="Emri T."/>
            <person name="Fekete E."/>
            <person name="Flipphi M."/>
            <person name="Freyberg S."/>
            <person name="Gallo A."/>
            <person name="Gournas C."/>
            <person name="Habgood R."/>
            <person name="Hainaut M."/>
            <person name="Harispe M.L."/>
            <person name="Henrissat B."/>
            <person name="Hilden K.S."/>
            <person name="Hope R."/>
            <person name="Hossain A."/>
            <person name="Karabika E."/>
            <person name="Karaffa L."/>
            <person name="Karanyi Z."/>
            <person name="Krasevec N."/>
            <person name="Kuo A."/>
            <person name="Kusch H."/>
            <person name="LaButti K."/>
            <person name="Lagendijk E.L."/>
            <person name="Lapidus A."/>
            <person name="Levasseur A."/>
            <person name="Lindquist E."/>
            <person name="Lipzen A."/>
            <person name="Logrieco A.F."/>
            <person name="MacCabe A."/>
            <person name="Maekelae M.R."/>
            <person name="Malavazi I."/>
            <person name="Melin P."/>
            <person name="Meyer V."/>
            <person name="Mielnichuk N."/>
            <person name="Miskei M."/>
            <person name="Molnar A.P."/>
            <person name="Mule G."/>
            <person name="Ngan C.Y."/>
            <person name="Orejas M."/>
            <person name="Orosz E."/>
            <person name="Ouedraogo J.P."/>
            <person name="Overkamp K.M."/>
            <person name="Park H.-S."/>
            <person name="Perrone G."/>
            <person name="Piumi F."/>
            <person name="Punt P.J."/>
            <person name="Ram A.F."/>
            <person name="Ramon A."/>
            <person name="Rauscher S."/>
            <person name="Record E."/>
            <person name="Riano-Pachon D.M."/>
            <person name="Robert V."/>
            <person name="Roehrig J."/>
            <person name="Ruller R."/>
            <person name="Salamov A."/>
            <person name="Salih N.S."/>
            <person name="Samson R.A."/>
            <person name="Sandor E."/>
            <person name="Sanguinetti M."/>
            <person name="Schuetze T."/>
            <person name="Sepcic K."/>
            <person name="Shelest E."/>
            <person name="Sherlock G."/>
            <person name="Sophianopoulou V."/>
            <person name="Squina F.M."/>
            <person name="Sun H."/>
            <person name="Susca A."/>
            <person name="Todd R.B."/>
            <person name="Tsang A."/>
            <person name="Unkles S.E."/>
            <person name="van de Wiele N."/>
            <person name="van Rossen-Uffink D."/>
            <person name="Oliveira J.V."/>
            <person name="Vesth T.C."/>
            <person name="Visser J."/>
            <person name="Yu J.-H."/>
            <person name="Zhou M."/>
            <person name="Andersen M.R."/>
            <person name="Archer D.B."/>
            <person name="Baker S.E."/>
            <person name="Benoit I."/>
            <person name="Brakhage A.A."/>
            <person name="Braus G.H."/>
            <person name="Fischer R."/>
            <person name="Frisvad J.C."/>
            <person name="Goldman G.H."/>
            <person name="Houbraken J."/>
            <person name="Oakley B."/>
            <person name="Pocsi I."/>
            <person name="Scazzocchio C."/>
            <person name="Seiboth B."/>
            <person name="vanKuyk P.A."/>
            <person name="Wortman J."/>
            <person name="Dyer P.S."/>
            <person name="Grigoriev I.V."/>
        </authorList>
    </citation>
    <scope>NUCLEOTIDE SEQUENCE [LARGE SCALE GENOMIC DNA]</scope>
    <source>
        <strain evidence="3">DTO 134E9</strain>
    </source>
</reference>
<dbReference type="VEuPathDB" id="FungiDB:ASPWEDRAFT_32272"/>
<dbReference type="InterPro" id="IPR011058">
    <property type="entry name" value="Cyanovirin-N"/>
</dbReference>
<dbReference type="SMART" id="SM01111">
    <property type="entry name" value="CVNH"/>
    <property type="match status" value="1"/>
</dbReference>
<dbReference type="AlphaFoldDB" id="A0A1L9R9R4"/>
<accession>A0A1L9R9R4</accession>
<dbReference type="RefSeq" id="XP_040685337.1">
    <property type="nucleotide sequence ID" value="XM_040833640.1"/>
</dbReference>
<evidence type="ECO:0000259" key="1">
    <source>
        <dbReference type="SMART" id="SM01111"/>
    </source>
</evidence>
<organism evidence="2 3">
    <name type="scientific">Aspergillus wentii DTO 134E9</name>
    <dbReference type="NCBI Taxonomy" id="1073089"/>
    <lineage>
        <taxon>Eukaryota</taxon>
        <taxon>Fungi</taxon>
        <taxon>Dikarya</taxon>
        <taxon>Ascomycota</taxon>
        <taxon>Pezizomycotina</taxon>
        <taxon>Eurotiomycetes</taxon>
        <taxon>Eurotiomycetidae</taxon>
        <taxon>Eurotiales</taxon>
        <taxon>Aspergillaceae</taxon>
        <taxon>Aspergillus</taxon>
        <taxon>Aspergillus subgen. Cremei</taxon>
    </lineage>
</organism>
<dbReference type="Gene3D" id="2.30.60.10">
    <property type="entry name" value="Cyanovirin-N"/>
    <property type="match status" value="1"/>
</dbReference>
<gene>
    <name evidence="2" type="ORF">ASPWEDRAFT_32272</name>
</gene>
<sequence>MSFHKNCQNIRLEVVENQLTRLHCLAETHNGGWLTAWILLDSRIGNDNGVFSTKRGCKDFSKRCIFPQLQTHNGAPWLVAILPRDDNNMLNATGDGPNWQAIDLSRLIKNHNGELEWWDGSRLPL</sequence>
<keyword evidence="3" id="KW-1185">Reference proteome</keyword>